<dbReference type="InterPro" id="IPR056861">
    <property type="entry name" value="HMCN1-like_VWA"/>
</dbReference>
<evidence type="ECO:0000256" key="2">
    <source>
        <dbReference type="ARBA" id="ARBA00004309"/>
    </source>
</evidence>
<feature type="domain" description="EGF-like" evidence="23">
    <location>
        <begin position="369"/>
        <end position="407"/>
    </location>
</feature>
<dbReference type="FunFam" id="2.60.40.4100:FF:000001">
    <property type="entry name" value="alpha-tectorin isoform X1"/>
    <property type="match status" value="1"/>
</dbReference>
<evidence type="ECO:0000256" key="10">
    <source>
        <dbReference type="ARBA" id="ARBA00022622"/>
    </source>
</evidence>
<keyword evidence="16" id="KW-0325">Glycoprotein</keyword>
<dbReference type="GO" id="GO:0005615">
    <property type="term" value="C:extracellular space"/>
    <property type="evidence" value="ECO:0000318"/>
    <property type="project" value="GO_Central"/>
</dbReference>
<keyword evidence="10" id="KW-0336">GPI-anchor</keyword>
<keyword evidence="18" id="KW-0449">Lipoprotein</keyword>
<dbReference type="GO" id="GO:0045087">
    <property type="term" value="P:innate immune response"/>
    <property type="evidence" value="ECO:0007669"/>
    <property type="project" value="UniProtKB-KW"/>
</dbReference>
<dbReference type="Gene3D" id="3.40.50.410">
    <property type="entry name" value="von Willebrand factor, type A domain"/>
    <property type="match status" value="1"/>
</dbReference>
<keyword evidence="14" id="KW-0472">Membrane</keyword>
<dbReference type="PROSITE" id="PS01186">
    <property type="entry name" value="EGF_2"/>
    <property type="match status" value="2"/>
</dbReference>
<dbReference type="Gene3D" id="2.10.25.10">
    <property type="entry name" value="Laminin"/>
    <property type="match status" value="3"/>
</dbReference>
<dbReference type="Pfam" id="PF12947">
    <property type="entry name" value="EGF_3"/>
    <property type="match status" value="1"/>
</dbReference>
<dbReference type="Reactome" id="R-XTR-446203">
    <property type="pathway name" value="Asparagine N-linked glycosylation"/>
</dbReference>
<evidence type="ECO:0000256" key="9">
    <source>
        <dbReference type="ARBA" id="ARBA00022588"/>
    </source>
</evidence>
<comment type="caution">
    <text evidence="21">Lacks conserved residue(s) required for the propagation of feature annotation.</text>
</comment>
<evidence type="ECO:0000256" key="6">
    <source>
        <dbReference type="ARBA" id="ARBA00022475"/>
    </source>
</evidence>
<dbReference type="GO" id="GO:0016323">
    <property type="term" value="C:basolateral plasma membrane"/>
    <property type="evidence" value="ECO:0007669"/>
    <property type="project" value="UniProtKB-SubCell"/>
</dbReference>
<comment type="function">
    <text evidence="19">Functions in biogenesis and organization of the apical membrane of epithelial cells of the thick ascending limb of Henle's loop (TALH), where it promotes formation of complex filamentous gel-like structure that may play a role in the water barrier permeability. May serve as a receptor for binding and endocytosis of cytokines (IL-1, IL-2) and TNF. Facilitates neutrophil migration across renal epithelia.</text>
</comment>
<keyword evidence="12" id="KW-0677">Repeat</keyword>
<organism evidence="25">
    <name type="scientific">Xenopus tropicalis</name>
    <name type="common">Western clawed frog</name>
    <name type="synonym">Silurana tropicalis</name>
    <dbReference type="NCBI Taxonomy" id="8364"/>
    <lineage>
        <taxon>Eukaryota</taxon>
        <taxon>Metazoa</taxon>
        <taxon>Chordata</taxon>
        <taxon>Craniata</taxon>
        <taxon>Vertebrata</taxon>
        <taxon>Euteleostomi</taxon>
        <taxon>Amphibia</taxon>
        <taxon>Batrachia</taxon>
        <taxon>Anura</taxon>
        <taxon>Pipoidea</taxon>
        <taxon>Pipidae</taxon>
        <taxon>Xenopodinae</taxon>
        <taxon>Xenopus</taxon>
        <taxon>Silurana</taxon>
    </lineage>
</organism>
<dbReference type="AlphaFoldDB" id="A0A7D9NLQ9"/>
<evidence type="ECO:0000256" key="13">
    <source>
        <dbReference type="ARBA" id="ARBA00022859"/>
    </source>
</evidence>
<dbReference type="PROSITE" id="PS00010">
    <property type="entry name" value="ASX_HYDROXYL"/>
    <property type="match status" value="2"/>
</dbReference>
<evidence type="ECO:0000256" key="21">
    <source>
        <dbReference type="PROSITE-ProRule" id="PRU00076"/>
    </source>
</evidence>
<evidence type="ECO:0000256" key="18">
    <source>
        <dbReference type="ARBA" id="ARBA00023288"/>
    </source>
</evidence>
<dbReference type="Pfam" id="PF23283">
    <property type="entry name" value="D8C_UMOD"/>
    <property type="match status" value="1"/>
</dbReference>
<feature type="domain" description="ZP" evidence="24">
    <location>
        <begin position="640"/>
        <end position="899"/>
    </location>
</feature>
<dbReference type="GeneTree" id="ENSGT00940000156038"/>
<evidence type="ECO:0000256" key="4">
    <source>
        <dbReference type="ARBA" id="ARBA00004613"/>
    </source>
</evidence>
<dbReference type="InterPro" id="IPR009030">
    <property type="entry name" value="Growth_fac_rcpt_cys_sf"/>
</dbReference>
<dbReference type="InterPro" id="IPR036465">
    <property type="entry name" value="vWFA_dom_sf"/>
</dbReference>
<dbReference type="OMA" id="PPECYLA"/>
<dbReference type="SMART" id="SM00241">
    <property type="entry name" value="ZP"/>
    <property type="match status" value="1"/>
</dbReference>
<keyword evidence="6" id="KW-1003">Cell membrane</keyword>
<evidence type="ECO:0000256" key="14">
    <source>
        <dbReference type="ARBA" id="ARBA00023136"/>
    </source>
</evidence>
<dbReference type="GO" id="GO:0016324">
    <property type="term" value="C:apical plasma membrane"/>
    <property type="evidence" value="ECO:0000318"/>
    <property type="project" value="GO_Central"/>
</dbReference>
<dbReference type="Gene3D" id="2.60.40.4100">
    <property type="entry name" value="Zona pellucida, ZP-C domain"/>
    <property type="match status" value="1"/>
</dbReference>
<dbReference type="Pfam" id="PF07645">
    <property type="entry name" value="EGF_CA"/>
    <property type="match status" value="2"/>
</dbReference>
<dbReference type="GO" id="GO:0060170">
    <property type="term" value="C:ciliary membrane"/>
    <property type="evidence" value="ECO:0007669"/>
    <property type="project" value="UniProtKB-SubCell"/>
</dbReference>
<protein>
    <recommendedName>
        <fullName evidence="5">Uromodulin</fullName>
    </recommendedName>
</protein>
<dbReference type="SUPFAM" id="SSF53300">
    <property type="entry name" value="vWA-like"/>
    <property type="match status" value="1"/>
</dbReference>
<dbReference type="PANTHER" id="PTHR14002:SF40">
    <property type="entry name" value="UROMODULIN"/>
    <property type="match status" value="1"/>
</dbReference>
<evidence type="ECO:0000256" key="17">
    <source>
        <dbReference type="ARBA" id="ARBA00023273"/>
    </source>
</evidence>
<evidence type="ECO:0000256" key="1">
    <source>
        <dbReference type="ARBA" id="ARBA00004303"/>
    </source>
</evidence>
<dbReference type="FunFam" id="2.10.25.10:FF:000038">
    <property type="entry name" value="Fibrillin 2"/>
    <property type="match status" value="1"/>
</dbReference>
<evidence type="ECO:0000313" key="27">
    <source>
        <dbReference type="RefSeq" id="XP_031749567.1"/>
    </source>
</evidence>
<keyword evidence="17" id="KW-0966">Cell projection</keyword>
<keyword evidence="7" id="KW-0964">Secreted</keyword>
<dbReference type="PANTHER" id="PTHR14002">
    <property type="entry name" value="ENDOGLIN/TGF-BETA RECEPTOR TYPE III"/>
    <property type="match status" value="1"/>
</dbReference>
<keyword evidence="15" id="KW-1015">Disulfide bond</keyword>
<dbReference type="InterPro" id="IPR001881">
    <property type="entry name" value="EGF-like_Ca-bd_dom"/>
</dbReference>
<comment type="subunit">
    <text evidence="20">Homodimer that then polymerizes into long filaments. The filaments can additionally assemble laterally to form a sheet. The filaments consist of a zigzag-shaped backbone with laterally protruding arms which interact with bacterial adhesin fimH. Two fimH molecules can bind to a single UMOD monomer.</text>
</comment>
<dbReference type="InterPro" id="IPR042235">
    <property type="entry name" value="ZP-C_dom"/>
</dbReference>
<dbReference type="OrthoDB" id="2015116at2759"/>
<dbReference type="InterPro" id="IPR057774">
    <property type="entry name" value="D8C_UMOD/GP2/OIT3-like"/>
</dbReference>
<dbReference type="GO" id="GO:0005509">
    <property type="term" value="F:calcium ion binding"/>
    <property type="evidence" value="ECO:0007669"/>
    <property type="project" value="InterPro"/>
</dbReference>
<gene>
    <name evidence="25 27 28" type="primary">umod.3</name>
</gene>
<evidence type="ECO:0000256" key="22">
    <source>
        <dbReference type="SAM" id="SignalP"/>
    </source>
</evidence>
<keyword evidence="9" id="KW-0399">Innate immunity</keyword>
<feature type="signal peptide" evidence="22">
    <location>
        <begin position="1"/>
        <end position="15"/>
    </location>
</feature>
<keyword evidence="13" id="KW-0391">Immunity</keyword>
<keyword evidence="11 22" id="KW-0732">Signal</keyword>
<keyword evidence="8 21" id="KW-0245">EGF-like domain</keyword>
<evidence type="ECO:0000256" key="19">
    <source>
        <dbReference type="ARBA" id="ARBA00045741"/>
    </source>
</evidence>
<sequence>MPLLLLLALIPCCGGIVPITVSTTAKWSSASIYNYSEIPAKTNCTSQQESSSLTYLVDTTGSMSDDLQQLKLANGWLLDRVYARFPCGVRQYTMVEFNDPTVGPVRVTNSKSMFGDFFNSLVAYGGDDCPELAMSGLELALQRSPPNSFILVLTDASAKDYNNITIVNNVRSLINTTNSQIFFLITGLCLDLNDPQFLIYRELAKLSFGHVFQISLSDLGKAFNYLDFTLSRPANSSVQVFSGEYSAGNHSDSFPVQSNFSSLIITTDGSVYSIRVLGPGSVDVPLKNIVSEMWGSMYVVKYPGKGIWMYNIYAGGPHSVRVEGFTASNISSAARCSDCHTNASCEEALGILQCLCKDGFIGDGFTCSDVDECAYSWSNNCSSGICKNTFGSYICDCRPGYKKTLANTCVDIDECSRPDLNNCSALASCINSAGSYSCVCPAGYFGNGFICSVDECSAGVCGKGMECIKNVSYSCSDPCLYNTVLDEPWRSTNNTYLTRYNCDTDKVGWYRFVGAGGVRMSESCVPELRCDTHAPMWITGSHPLVSDGIVSRTACAHWSGNCCLWSTTVLIKACTGGYHVYKLNRTPVCHLTYCTDPSTVSDYSTCAADEVKRFINGTYQCQCKDEYKVSALSEIRPTLTCENRAIRATFHKCQLKTLNINIQSINLKNSKCFLYQEDSATNTISVLSPLQMDVGCGMQLIRNDTHVTYINVLDLSMESGDLIIRNEELIVKLSCTYQVNMLVSLSTALHPFVSSTNISIGGTGQFKAYMALYKDNNYLSVYEGAEVILSSSSLLYIGVFLDGLDVSQYAVVMGNCYATPSSNADDPIKYYIIQNSCPNKQDSSITVMENGVSSKGRFSVQMFKFVGGYDLVYMYCQIYLCDLKTGSCAPVCSGIRSLSGPDQENYSLKLGPIKRQDPPKSGADGTQAPWVLLISALLFLAKA</sequence>
<feature type="domain" description="EGF-like" evidence="23">
    <location>
        <begin position="411"/>
        <end position="452"/>
    </location>
</feature>
<evidence type="ECO:0000256" key="7">
    <source>
        <dbReference type="ARBA" id="ARBA00022525"/>
    </source>
</evidence>
<dbReference type="Pfam" id="PF00100">
    <property type="entry name" value="Zona_pellucida"/>
    <property type="match status" value="1"/>
</dbReference>
<evidence type="ECO:0000313" key="28">
    <source>
        <dbReference type="Xenbase" id="XB-GENE-855715"/>
    </source>
</evidence>
<dbReference type="SMART" id="SM00181">
    <property type="entry name" value="EGF"/>
    <property type="match status" value="5"/>
</dbReference>
<evidence type="ECO:0000259" key="24">
    <source>
        <dbReference type="PROSITE" id="PS51034"/>
    </source>
</evidence>
<dbReference type="RefSeq" id="XP_031749567.1">
    <property type="nucleotide sequence ID" value="XM_031893707.1"/>
</dbReference>
<proteinExistence type="predicted"/>
<reference evidence="27" key="3">
    <citation type="submission" date="2025-04" db="UniProtKB">
        <authorList>
            <consortium name="RefSeq"/>
        </authorList>
    </citation>
    <scope>IDENTIFICATION</scope>
    <source>
        <strain evidence="27">Nigerian</strain>
        <tissue evidence="27">Liver and blood</tissue>
    </source>
</reference>
<dbReference type="Bgee" id="ENSXETG00000016743">
    <property type="expression patterns" value="Expressed in egg cell and 1 other cell type or tissue"/>
</dbReference>
<dbReference type="InterPro" id="IPR024731">
    <property type="entry name" value="NELL2-like_EGF"/>
</dbReference>
<dbReference type="CTD" id="100491428"/>
<evidence type="ECO:0000256" key="5">
    <source>
        <dbReference type="ARBA" id="ARBA00015737"/>
    </source>
</evidence>
<evidence type="ECO:0000313" key="26">
    <source>
        <dbReference type="Proteomes" id="UP000008143"/>
    </source>
</evidence>
<dbReference type="InterPro" id="IPR000742">
    <property type="entry name" value="EGF"/>
</dbReference>
<keyword evidence="26" id="KW-1185">Reference proteome</keyword>
<evidence type="ECO:0000313" key="25">
    <source>
        <dbReference type="Ensembl" id="ENSXETP00000036517"/>
    </source>
</evidence>
<dbReference type="SMART" id="SM00179">
    <property type="entry name" value="EGF_CA"/>
    <property type="match status" value="2"/>
</dbReference>
<evidence type="ECO:0000256" key="8">
    <source>
        <dbReference type="ARBA" id="ARBA00022536"/>
    </source>
</evidence>
<dbReference type="GO" id="GO:0009986">
    <property type="term" value="C:cell surface"/>
    <property type="evidence" value="ECO:0000318"/>
    <property type="project" value="GO_Central"/>
</dbReference>
<dbReference type="GO" id="GO:0098552">
    <property type="term" value="C:side of membrane"/>
    <property type="evidence" value="ECO:0007669"/>
    <property type="project" value="UniProtKB-KW"/>
</dbReference>
<evidence type="ECO:0000256" key="15">
    <source>
        <dbReference type="ARBA" id="ARBA00023157"/>
    </source>
</evidence>
<dbReference type="InterPro" id="IPR017977">
    <property type="entry name" value="ZP_dom_CS"/>
</dbReference>
<dbReference type="GO" id="GO:1990266">
    <property type="term" value="P:neutrophil migration"/>
    <property type="evidence" value="ECO:0000318"/>
    <property type="project" value="GO_Central"/>
</dbReference>
<dbReference type="GeneID" id="100491428"/>
<dbReference type="InterPro" id="IPR001507">
    <property type="entry name" value="ZP_dom"/>
</dbReference>
<accession>A0A7D9NLQ9</accession>
<evidence type="ECO:0000256" key="3">
    <source>
        <dbReference type="ARBA" id="ARBA00004539"/>
    </source>
</evidence>
<dbReference type="InterPro" id="IPR055355">
    <property type="entry name" value="ZP-C"/>
</dbReference>
<dbReference type="InterPro" id="IPR049883">
    <property type="entry name" value="NOTCH1_EGF-like"/>
</dbReference>
<evidence type="ECO:0000256" key="12">
    <source>
        <dbReference type="ARBA" id="ARBA00022737"/>
    </source>
</evidence>
<dbReference type="PROSITE" id="PS51034">
    <property type="entry name" value="ZP_2"/>
    <property type="match status" value="1"/>
</dbReference>
<dbReference type="SUPFAM" id="SSF57184">
    <property type="entry name" value="Growth factor receptor domain"/>
    <property type="match status" value="1"/>
</dbReference>
<feature type="chain" id="PRO_5044656455" description="Uromodulin" evidence="22">
    <location>
        <begin position="16"/>
        <end position="943"/>
    </location>
</feature>
<dbReference type="CDD" id="cd00054">
    <property type="entry name" value="EGF_CA"/>
    <property type="match status" value="2"/>
</dbReference>
<dbReference type="KEGG" id="xtr:100491428"/>
<evidence type="ECO:0000256" key="16">
    <source>
        <dbReference type="ARBA" id="ARBA00023180"/>
    </source>
</evidence>
<dbReference type="Gene3D" id="2.60.40.3210">
    <property type="entry name" value="Zona pellucida, ZP-N domain"/>
    <property type="match status" value="1"/>
</dbReference>
<name>A0A7D9NLQ9_XENTR</name>
<dbReference type="Xenbase" id="XB-GENE-855715">
    <property type="gene designation" value="umod.3"/>
</dbReference>
<dbReference type="PROSITE" id="PS50026">
    <property type="entry name" value="EGF_3"/>
    <property type="match status" value="2"/>
</dbReference>
<reference evidence="25" key="2">
    <citation type="submission" date="2011-06" db="UniProtKB">
        <authorList>
            <consortium name="Ensembl"/>
        </authorList>
    </citation>
    <scope>IDENTIFICATION</scope>
</reference>
<evidence type="ECO:0000256" key="11">
    <source>
        <dbReference type="ARBA" id="ARBA00022729"/>
    </source>
</evidence>
<dbReference type="Pfam" id="PF25106">
    <property type="entry name" value="VWA_4"/>
    <property type="match status" value="1"/>
</dbReference>
<dbReference type="Proteomes" id="UP000008143">
    <property type="component" value="Chromosome 9"/>
</dbReference>
<evidence type="ECO:0000256" key="20">
    <source>
        <dbReference type="ARBA" id="ARBA00046503"/>
    </source>
</evidence>
<comment type="subcellular location">
    <subcellularLocation>
        <location evidence="1">Apical cell membrane</location>
        <topology evidence="1">Lipid-anchor</topology>
        <topology evidence="1">GPI-anchor</topology>
    </subcellularLocation>
    <subcellularLocation>
        <location evidence="3">Basolateral cell membrane</location>
        <topology evidence="3">Lipid-anchor</topology>
        <topology evidence="3">GPI-anchor</topology>
    </subcellularLocation>
    <subcellularLocation>
        <location evidence="2">Cell projection</location>
        <location evidence="2">Cilium membrane</location>
    </subcellularLocation>
    <subcellularLocation>
        <location evidence="4">Secreted</location>
    </subcellularLocation>
</comment>
<dbReference type="InterPro" id="IPR000152">
    <property type="entry name" value="EGF-type_Asp/Asn_hydroxyl_site"/>
</dbReference>
<dbReference type="AGR" id="Xenbase:XB-GENE-855715"/>
<evidence type="ECO:0000259" key="23">
    <source>
        <dbReference type="PROSITE" id="PS50026"/>
    </source>
</evidence>
<reference evidence="25" key="1">
    <citation type="journal article" date="2010" name="Science">
        <title>The genome of the Western clawed frog Xenopus tropicalis.</title>
        <authorList>
            <person name="Hellsten U."/>
            <person name="Harland R.M."/>
            <person name="Gilchrist M.J."/>
            <person name="Hendrix D."/>
            <person name="Jurka J."/>
            <person name="Kapitonov V."/>
            <person name="Ovcharenko I."/>
            <person name="Putnam N.H."/>
            <person name="Shu S."/>
            <person name="Taher L."/>
            <person name="Blitz I.L."/>
            <person name="Blumberg B."/>
            <person name="Dichmann D.S."/>
            <person name="Dubchak I."/>
            <person name="Amaya E."/>
            <person name="Detter J.C."/>
            <person name="Fletcher R."/>
            <person name="Gerhard D.S."/>
            <person name="Goodstein D."/>
            <person name="Graves T."/>
            <person name="Grigoriev I.V."/>
            <person name="Grimwood J."/>
            <person name="Kawashima T."/>
            <person name="Lindquist E."/>
            <person name="Lucas S.M."/>
            <person name="Mead P.E."/>
            <person name="Mitros T."/>
            <person name="Ogino H."/>
            <person name="Ohta Y."/>
            <person name="Poliakov A.V."/>
            <person name="Pollet N."/>
            <person name="Robert J."/>
            <person name="Salamov A."/>
            <person name="Sater A.K."/>
            <person name="Schmutz J."/>
            <person name="Terry A."/>
            <person name="Vize P.D."/>
            <person name="Warren W.C."/>
            <person name="Wells D."/>
            <person name="Wills A."/>
            <person name="Wilson R.K."/>
            <person name="Zimmerman L.B."/>
            <person name="Zorn A.M."/>
            <person name="Grainger R."/>
            <person name="Grammer T."/>
            <person name="Khokha M.K."/>
            <person name="Richardson P.M."/>
            <person name="Rokhsar D.S."/>
        </authorList>
    </citation>
    <scope>NUCLEOTIDE SEQUENCE [LARGE SCALE GENOMIC DNA]</scope>
    <source>
        <strain evidence="25">Nigerian</strain>
    </source>
</reference>
<dbReference type="PROSITE" id="PS00682">
    <property type="entry name" value="ZP_1"/>
    <property type="match status" value="1"/>
</dbReference>
<dbReference type="InterPro" id="IPR018097">
    <property type="entry name" value="EGF_Ca-bd_CS"/>
</dbReference>
<dbReference type="Ensembl" id="ENSXETT00000036517">
    <property type="protein sequence ID" value="ENSXETP00000036517"/>
    <property type="gene ID" value="ENSXETG00000016743"/>
</dbReference>
<dbReference type="PROSITE" id="PS01187">
    <property type="entry name" value="EGF_CA"/>
    <property type="match status" value="1"/>
</dbReference>